<evidence type="ECO:0000313" key="4">
    <source>
        <dbReference type="Proteomes" id="UP000000813"/>
    </source>
</evidence>
<dbReference type="KEGG" id="atu:Atu1223"/>
<evidence type="ECO:0000313" key="3">
    <source>
        <dbReference type="EMBL" id="AAL42234.1"/>
    </source>
</evidence>
<feature type="compositionally biased region" description="Basic residues" evidence="1">
    <location>
        <begin position="1"/>
        <end position="15"/>
    </location>
</feature>
<reference evidence="3 4" key="2">
    <citation type="journal article" date="2001" name="Science">
        <title>Genome sequence of the plant pathogen and biotechnology agent Agrobacterium tumefaciens C58.</title>
        <authorList>
            <person name="Goodner B."/>
            <person name="Hinkle G."/>
            <person name="Gattung S."/>
            <person name="Miller N."/>
            <person name="Blanchard M."/>
            <person name="Qurollo B."/>
            <person name="Goldman B.S."/>
            <person name="Cao Y."/>
            <person name="Askenazi M."/>
            <person name="Halling C."/>
            <person name="Mullin L."/>
            <person name="Houmiel K."/>
            <person name="Gordon J."/>
            <person name="Vaudin M."/>
            <person name="Iartchouk O."/>
            <person name="Epp A."/>
            <person name="Liu F."/>
            <person name="Wollam C."/>
            <person name="Allinger M."/>
            <person name="Doughty D."/>
            <person name="Scott C."/>
            <person name="Lappas C."/>
            <person name="Markelz B."/>
            <person name="Flanagan C."/>
            <person name="Crowell C."/>
            <person name="Gurson J."/>
            <person name="Lomo C."/>
            <person name="Sear C."/>
            <person name="Strub G."/>
            <person name="Cielo C."/>
            <person name="Slater S."/>
        </authorList>
    </citation>
    <scope>NUCLEOTIDE SEQUENCE [LARGE SCALE GENOMIC DNA]</scope>
    <source>
        <strain evidence="4">C58 / ATCC 33970</strain>
    </source>
</reference>
<name>Q8UG19_AGRFC</name>
<organism evidence="3 4">
    <name type="scientific">Agrobacterium fabrum (strain C58 / ATCC 33970)</name>
    <name type="common">Agrobacterium tumefaciens (strain C58)</name>
    <dbReference type="NCBI Taxonomy" id="176299"/>
    <lineage>
        <taxon>Bacteria</taxon>
        <taxon>Pseudomonadati</taxon>
        <taxon>Pseudomonadota</taxon>
        <taxon>Alphaproteobacteria</taxon>
        <taxon>Hyphomicrobiales</taxon>
        <taxon>Rhizobiaceae</taxon>
        <taxon>Rhizobium/Agrobacterium group</taxon>
        <taxon>Agrobacterium</taxon>
        <taxon>Agrobacterium tumefaciens complex</taxon>
    </lineage>
</organism>
<dbReference type="EnsemblBacteria" id="AAL42234">
    <property type="protein sequence ID" value="AAL42234"/>
    <property type="gene ID" value="Atu1223"/>
</dbReference>
<dbReference type="HOGENOM" id="CLU_2068129_0_0_5"/>
<dbReference type="EMBL" id="AE007869">
    <property type="protein sequence ID" value="AAL42234.1"/>
    <property type="molecule type" value="Genomic_DNA"/>
</dbReference>
<keyword evidence="2" id="KW-0812">Transmembrane</keyword>
<feature type="transmembrane region" description="Helical" evidence="2">
    <location>
        <begin position="75"/>
        <end position="94"/>
    </location>
</feature>
<dbReference type="Proteomes" id="UP000000813">
    <property type="component" value="Chromosome circular"/>
</dbReference>
<evidence type="ECO:0000256" key="1">
    <source>
        <dbReference type="SAM" id="MobiDB-lite"/>
    </source>
</evidence>
<protein>
    <submittedName>
        <fullName evidence="3">Uncharacterized protein</fullName>
    </submittedName>
</protein>
<dbReference type="AlphaFoldDB" id="Q8UG19"/>
<keyword evidence="2" id="KW-1133">Transmembrane helix</keyword>
<evidence type="ECO:0000256" key="2">
    <source>
        <dbReference type="SAM" id="Phobius"/>
    </source>
</evidence>
<proteinExistence type="predicted"/>
<dbReference type="PIR" id="AD2727">
    <property type="entry name" value="AD2727"/>
</dbReference>
<reference evidence="3 4" key="1">
    <citation type="journal article" date="2001" name="Science">
        <title>The genome of the natural genetic engineer Agrobacterium tumefaciens C58.</title>
        <authorList>
            <person name="Wood D.W."/>
            <person name="Setubal J.C."/>
            <person name="Kaul R."/>
            <person name="Monks D.E."/>
            <person name="Kitajima J.P."/>
            <person name="Okura V.K."/>
            <person name="Zhou Y."/>
            <person name="Chen L."/>
            <person name="Wood G.E."/>
            <person name="Almeida N.F.Jr."/>
            <person name="Woo L."/>
            <person name="Chen Y."/>
            <person name="Paulsen I.T."/>
            <person name="Eisen J.A."/>
            <person name="Karp P.D."/>
            <person name="Bovee D.Sr."/>
            <person name="Chapman P."/>
            <person name="Clendenning J."/>
            <person name="Deatherage G."/>
            <person name="Gillet W."/>
            <person name="Grant C."/>
            <person name="Kutyavin T."/>
            <person name="Levy R."/>
            <person name="Li M.J."/>
            <person name="McClelland E."/>
            <person name="Palmieri A."/>
            <person name="Raymond C."/>
            <person name="Rouse G."/>
            <person name="Saenphimmachak C."/>
            <person name="Wu Z."/>
            <person name="Romero P."/>
            <person name="Gordon D."/>
            <person name="Zhang S."/>
            <person name="Yoo H."/>
            <person name="Tao Y."/>
            <person name="Biddle P."/>
            <person name="Jung M."/>
            <person name="Krespan W."/>
            <person name="Perry M."/>
            <person name="Gordon-Kamm B."/>
            <person name="Liao L."/>
            <person name="Kim S."/>
            <person name="Hendrick C."/>
            <person name="Zhao Z.Y."/>
            <person name="Dolan M."/>
            <person name="Chumley F."/>
            <person name="Tingey S.V."/>
            <person name="Tomb J.F."/>
            <person name="Gordon M.P."/>
            <person name="Olson M.V."/>
            <person name="Nester E.W."/>
        </authorList>
    </citation>
    <scope>NUCLEOTIDE SEQUENCE [LARGE SCALE GENOMIC DNA]</scope>
    <source>
        <strain evidence="4">C58 / ATCC 33970</strain>
    </source>
</reference>
<accession>Q8UG19</accession>
<feature type="transmembrane region" description="Helical" evidence="2">
    <location>
        <begin position="50"/>
        <end position="69"/>
    </location>
</feature>
<keyword evidence="4" id="KW-1185">Reference proteome</keyword>
<keyword evidence="2" id="KW-0472">Membrane</keyword>
<gene>
    <name evidence="3" type="ordered locus">Atu1223</name>
</gene>
<feature type="region of interest" description="Disordered" evidence="1">
    <location>
        <begin position="1"/>
        <end position="20"/>
    </location>
</feature>
<sequence>MRRVHRDMRSRRLGRQSRSSCREAHVSFGRSLGPAKLMLRSLTDNHAVHLSVRGPAGTVTIITAVISAIAPFSLVSPVSAVIVAIISVSIIGTIRDARRVIPARPVSTVVNASAQDAN</sequence>
<dbReference type="BioCyc" id="AGRO:ATU1223-MONOMER"/>